<reference evidence="16 17" key="1">
    <citation type="journal article" date="2014" name="BMC Genomics">
        <title>Comparison of environmental and isolate Sulfobacillus genomes reveals diverse carbon, sulfur, nitrogen, and hydrogen metabolisms.</title>
        <authorList>
            <person name="Justice N.B."/>
            <person name="Norman A."/>
            <person name="Brown C.T."/>
            <person name="Singh A."/>
            <person name="Thomas B.C."/>
            <person name="Banfield J.F."/>
        </authorList>
    </citation>
    <scope>NUCLEOTIDE SEQUENCE [LARGE SCALE GENOMIC DNA]</scope>
    <source>
        <strain evidence="16">AMDSBA1</strain>
    </source>
</reference>
<dbReference type="Gene3D" id="3.30.70.20">
    <property type="match status" value="1"/>
</dbReference>
<dbReference type="CDD" id="cd00368">
    <property type="entry name" value="Molybdopterin-Binding"/>
    <property type="match status" value="1"/>
</dbReference>
<sequence length="774" mass="86215">MIRLTIDDQEVSVPEGTTIVDAAAKLGIDVPIYCYHQSLGPLGACRMCLVQVEKMPKLATGCTTAVSEGMVVHTQGPEVEKGRKGVLEFLLINHPLDCPVCDKGGECYLQDYAFEYGPAKGRFQEPKIQKVKDGPINEFVLIDQERCVLCQRCVRFMSEYVGEEQLLLEGRGVETVVTTVEHEPATSQFTGNVIDLCPVGALLSAPYNHKGRPWNIDRQTTICPHCPVGCPSKMTTRESHIIRMEGRPVPDRDWGWLCDRGRFGYDFGYHPLRVLDSTVQGKSLSSAQAMRDTAQWMKETIREHGFGSIGVVMGGHFTAEEAYWIKKFAEEVVHTSEMATLRNVPGYLPISLNGTFEDIDQTDTVVFVGVDPYEAVPVVHLKLRDRIRHFPGLRVIGVGPRKLTSGTLPGIDYQVLGEDEAVVFAQALLLAKGDDPTVQMLGRNVADYPLPVDSETLKTLGETLLNATHLTMLWDGENPEMEQIFKALTILRQGRTAVLPSFGPVNWRGYEKAGIPVRYEDLRNLLMKARNGDIRMLVLWGADLLRDFPDRDLAREALEAVDYVVSAQIRPPLDLPYTDALLPVAAWGEVEGSYVNMEGRVAVAAAGVQPPAQSRPTKTYMVGWARLFQQTFGVEAEWDLFEDIEGDLIPRNADEEDMTPQPLKRPDPVEDPTQWRVIRGELVLENGIPSEILEPRISLFVGRIHPDEAQALHIPAEGGYVDVETSSGTITIGVRADESIPERTLWVPRSGHYEWIASLNGVKQLKRREEVKSL</sequence>
<dbReference type="CDD" id="cd00207">
    <property type="entry name" value="fer2"/>
    <property type="match status" value="1"/>
</dbReference>
<dbReference type="Gene3D" id="3.10.20.740">
    <property type="match status" value="1"/>
</dbReference>
<evidence type="ECO:0000259" key="13">
    <source>
        <dbReference type="PROSITE" id="PS51085"/>
    </source>
</evidence>
<evidence type="ECO:0000256" key="8">
    <source>
        <dbReference type="ARBA" id="ARBA00023004"/>
    </source>
</evidence>
<dbReference type="Gene3D" id="2.20.25.90">
    <property type="entry name" value="ADC-like domains"/>
    <property type="match status" value="1"/>
</dbReference>
<evidence type="ECO:0000256" key="1">
    <source>
        <dbReference type="ARBA" id="ARBA00001966"/>
    </source>
</evidence>
<evidence type="ECO:0000256" key="10">
    <source>
        <dbReference type="ARBA" id="ARBA00023027"/>
    </source>
</evidence>
<feature type="domain" description="2Fe-2S ferredoxin-type" evidence="13">
    <location>
        <begin position="1"/>
        <end position="78"/>
    </location>
</feature>
<dbReference type="InterPro" id="IPR006656">
    <property type="entry name" value="Mopterin_OxRdtase"/>
</dbReference>
<dbReference type="InterPro" id="IPR000283">
    <property type="entry name" value="NADH_UbQ_OxRdtase_75kDa_su_CS"/>
</dbReference>
<dbReference type="Proteomes" id="UP000242699">
    <property type="component" value="Unassembled WGS sequence"/>
</dbReference>
<evidence type="ECO:0000256" key="9">
    <source>
        <dbReference type="ARBA" id="ARBA00023014"/>
    </source>
</evidence>
<dbReference type="PANTHER" id="PTHR43105">
    <property type="entry name" value="RESPIRATORY NITRATE REDUCTASE"/>
    <property type="match status" value="1"/>
</dbReference>
<dbReference type="FunFam" id="3.10.20.740:FF:000001">
    <property type="entry name" value="NADH-quinone oxidoreductase subunit G"/>
    <property type="match status" value="1"/>
</dbReference>
<dbReference type="Gene3D" id="3.40.228.10">
    <property type="entry name" value="Dimethylsulfoxide Reductase, domain 2"/>
    <property type="match status" value="1"/>
</dbReference>
<dbReference type="InterPro" id="IPR006963">
    <property type="entry name" value="Mopterin_OxRdtase_4Fe-4S_dom"/>
</dbReference>
<comment type="cofactor">
    <cofactor evidence="1">
        <name>[4Fe-4S] cluster</name>
        <dbReference type="ChEBI" id="CHEBI:49883"/>
    </cofactor>
</comment>
<dbReference type="PROSITE" id="PS51839">
    <property type="entry name" value="4FE4S_HC3"/>
    <property type="match status" value="1"/>
</dbReference>
<dbReference type="GO" id="GO:0016491">
    <property type="term" value="F:oxidoreductase activity"/>
    <property type="evidence" value="ECO:0007669"/>
    <property type="project" value="InterPro"/>
</dbReference>
<dbReference type="PROSITE" id="PS00643">
    <property type="entry name" value="COMPLEX1_75K_3"/>
    <property type="match status" value="1"/>
</dbReference>
<evidence type="ECO:0000256" key="2">
    <source>
        <dbReference type="ARBA" id="ARBA00005404"/>
    </source>
</evidence>
<dbReference type="SUPFAM" id="SSF53706">
    <property type="entry name" value="Formate dehydrogenase/DMSO reductase, domains 1-3"/>
    <property type="match status" value="1"/>
</dbReference>
<proteinExistence type="inferred from homology"/>
<evidence type="ECO:0000259" key="14">
    <source>
        <dbReference type="PROSITE" id="PS51669"/>
    </source>
</evidence>
<dbReference type="Pfam" id="PF10588">
    <property type="entry name" value="NADH-G_4Fe-4S_3"/>
    <property type="match status" value="1"/>
</dbReference>
<dbReference type="InterPro" id="IPR054351">
    <property type="entry name" value="NADH_UbQ_OxRdtase_ferredoxin"/>
</dbReference>
<organism evidence="16 17">
    <name type="scientific">Sulfobacillus benefaciens</name>
    <dbReference type="NCBI Taxonomy" id="453960"/>
    <lineage>
        <taxon>Bacteria</taxon>
        <taxon>Bacillati</taxon>
        <taxon>Bacillota</taxon>
        <taxon>Clostridia</taxon>
        <taxon>Eubacteriales</taxon>
        <taxon>Clostridiales Family XVII. Incertae Sedis</taxon>
        <taxon>Sulfobacillus</taxon>
    </lineage>
</organism>
<name>A0A2T2WYJ5_9FIRM</name>
<evidence type="ECO:0000256" key="5">
    <source>
        <dbReference type="ARBA" id="ARBA00022719"/>
    </source>
</evidence>
<keyword evidence="6" id="KW-0479">Metal-binding</keyword>
<gene>
    <name evidence="16" type="ORF">C7B43_11985</name>
</gene>
<keyword evidence="9" id="KW-0411">Iron-sulfur</keyword>
<dbReference type="Pfam" id="PF22117">
    <property type="entry name" value="Fer4_Nqo3"/>
    <property type="match status" value="1"/>
</dbReference>
<dbReference type="SUPFAM" id="SSF54862">
    <property type="entry name" value="4Fe-4S ferredoxins"/>
    <property type="match status" value="1"/>
</dbReference>
<comment type="caution">
    <text evidence="16">The sequence shown here is derived from an EMBL/GenBank/DDBJ whole genome shotgun (WGS) entry which is preliminary data.</text>
</comment>
<dbReference type="PROSITE" id="PS00642">
    <property type="entry name" value="COMPLEX1_75K_2"/>
    <property type="match status" value="1"/>
</dbReference>
<dbReference type="Pfam" id="PF00384">
    <property type="entry name" value="Molybdopterin"/>
    <property type="match status" value="1"/>
</dbReference>
<keyword evidence="10" id="KW-0520">NAD</keyword>
<dbReference type="GO" id="GO:0051539">
    <property type="term" value="F:4 iron, 4 sulfur cluster binding"/>
    <property type="evidence" value="ECO:0007669"/>
    <property type="project" value="UniProtKB-KW"/>
</dbReference>
<dbReference type="InterPro" id="IPR050123">
    <property type="entry name" value="Prok_molybdopt-oxidoreductase"/>
</dbReference>
<dbReference type="PANTHER" id="PTHR43105:SF10">
    <property type="entry name" value="NADH-QUINONE OXIDOREDUCTASE SUBUNIT G"/>
    <property type="match status" value="1"/>
</dbReference>
<dbReference type="InterPro" id="IPR001041">
    <property type="entry name" value="2Fe-2S_ferredoxin-type"/>
</dbReference>
<protein>
    <submittedName>
        <fullName evidence="16">NADH-quinone oxidoreductase subunit G</fullName>
    </submittedName>
</protein>
<dbReference type="GO" id="GO:0016020">
    <property type="term" value="C:membrane"/>
    <property type="evidence" value="ECO:0007669"/>
    <property type="project" value="InterPro"/>
</dbReference>
<dbReference type="InterPro" id="IPR036010">
    <property type="entry name" value="2Fe-2S_ferredoxin-like_sf"/>
</dbReference>
<dbReference type="SMART" id="SM00929">
    <property type="entry name" value="NADH-G_4Fe-4S_3"/>
    <property type="match status" value="1"/>
</dbReference>
<dbReference type="GO" id="GO:0008137">
    <property type="term" value="F:NADH dehydrogenase (ubiquinone) activity"/>
    <property type="evidence" value="ECO:0007669"/>
    <property type="project" value="InterPro"/>
</dbReference>
<comment type="cofactor">
    <cofactor evidence="11">
        <name>[2Fe-2S] cluster</name>
        <dbReference type="ChEBI" id="CHEBI:190135"/>
    </cofactor>
</comment>
<dbReference type="PROSITE" id="PS51085">
    <property type="entry name" value="2FE2S_FER_2"/>
    <property type="match status" value="1"/>
</dbReference>
<dbReference type="Gene3D" id="3.40.50.740">
    <property type="match status" value="2"/>
</dbReference>
<dbReference type="Pfam" id="PF04879">
    <property type="entry name" value="Molybdop_Fe4S4"/>
    <property type="match status" value="1"/>
</dbReference>
<dbReference type="GO" id="GO:0046872">
    <property type="term" value="F:metal ion binding"/>
    <property type="evidence" value="ECO:0007669"/>
    <property type="project" value="UniProtKB-KW"/>
</dbReference>
<dbReference type="EMBL" id="PXYT01000027">
    <property type="protein sequence ID" value="PSR27308.1"/>
    <property type="molecule type" value="Genomic_DNA"/>
</dbReference>
<evidence type="ECO:0000256" key="4">
    <source>
        <dbReference type="ARBA" id="ARBA00022714"/>
    </source>
</evidence>
<evidence type="ECO:0000313" key="16">
    <source>
        <dbReference type="EMBL" id="PSR27308.1"/>
    </source>
</evidence>
<dbReference type="SMART" id="SM00926">
    <property type="entry name" value="Molybdop_Fe4S4"/>
    <property type="match status" value="1"/>
</dbReference>
<evidence type="ECO:0000259" key="15">
    <source>
        <dbReference type="PROSITE" id="PS51839"/>
    </source>
</evidence>
<evidence type="ECO:0000256" key="3">
    <source>
        <dbReference type="ARBA" id="ARBA00022485"/>
    </source>
</evidence>
<keyword evidence="5" id="KW-0874">Quinone</keyword>
<evidence type="ECO:0000256" key="7">
    <source>
        <dbReference type="ARBA" id="ARBA00022967"/>
    </source>
</evidence>
<evidence type="ECO:0000256" key="12">
    <source>
        <dbReference type="SAM" id="MobiDB-lite"/>
    </source>
</evidence>
<keyword evidence="8" id="KW-0408">Iron</keyword>
<dbReference type="PROSITE" id="PS00641">
    <property type="entry name" value="COMPLEX1_75K_1"/>
    <property type="match status" value="1"/>
</dbReference>
<dbReference type="Pfam" id="PF13510">
    <property type="entry name" value="Fer2_4"/>
    <property type="match status" value="1"/>
</dbReference>
<dbReference type="AlphaFoldDB" id="A0A2T2WYJ5"/>
<comment type="similarity">
    <text evidence="2">Belongs to the complex I 75 kDa subunit family.</text>
</comment>
<feature type="domain" description="4Fe-4S Mo/W bis-MGD-type" evidence="14">
    <location>
        <begin position="216"/>
        <end position="272"/>
    </location>
</feature>
<keyword evidence="4" id="KW-0001">2Fe-2S</keyword>
<dbReference type="SUPFAM" id="SSF54292">
    <property type="entry name" value="2Fe-2S ferredoxin-like"/>
    <property type="match status" value="1"/>
</dbReference>
<dbReference type="InterPro" id="IPR019574">
    <property type="entry name" value="NADH_UbQ_OxRdtase_Gsu_4Fe4S-bd"/>
</dbReference>
<keyword evidence="3" id="KW-0004">4Fe-4S</keyword>
<keyword evidence="7" id="KW-1278">Translocase</keyword>
<evidence type="ECO:0000313" key="17">
    <source>
        <dbReference type="Proteomes" id="UP000242699"/>
    </source>
</evidence>
<feature type="domain" description="4Fe-4S His(Cys)3-ligated-type" evidence="15">
    <location>
        <begin position="78"/>
        <end position="117"/>
    </location>
</feature>
<dbReference type="GO" id="GO:0042773">
    <property type="term" value="P:ATP synthesis coupled electron transport"/>
    <property type="evidence" value="ECO:0007669"/>
    <property type="project" value="InterPro"/>
</dbReference>
<feature type="region of interest" description="Disordered" evidence="12">
    <location>
        <begin position="652"/>
        <end position="671"/>
    </location>
</feature>
<dbReference type="PROSITE" id="PS51669">
    <property type="entry name" value="4FE4S_MOW_BIS_MGD"/>
    <property type="match status" value="1"/>
</dbReference>
<accession>A0A2T2WYJ5</accession>
<evidence type="ECO:0000256" key="11">
    <source>
        <dbReference type="ARBA" id="ARBA00034078"/>
    </source>
</evidence>
<evidence type="ECO:0000256" key="6">
    <source>
        <dbReference type="ARBA" id="ARBA00022723"/>
    </source>
</evidence>